<evidence type="ECO:0000313" key="5">
    <source>
        <dbReference type="EMBL" id="KAB1210843.1"/>
    </source>
</evidence>
<dbReference type="InterPro" id="IPR051955">
    <property type="entry name" value="PME_Inhibitor"/>
</dbReference>
<feature type="chain" id="PRO_5025674673" evidence="3">
    <location>
        <begin position="30"/>
        <end position="326"/>
    </location>
</feature>
<dbReference type="SMART" id="SM00856">
    <property type="entry name" value="PMEI"/>
    <property type="match status" value="2"/>
</dbReference>
<protein>
    <submittedName>
        <fullName evidence="5">21 kDa protein</fullName>
    </submittedName>
</protein>
<dbReference type="FunFam" id="1.20.140.40:FF:000005">
    <property type="entry name" value="Pectin methylesterase inhibitor 1"/>
    <property type="match status" value="1"/>
</dbReference>
<keyword evidence="6" id="KW-1185">Reference proteome</keyword>
<dbReference type="GO" id="GO:0046910">
    <property type="term" value="F:pectinesterase inhibitor activity"/>
    <property type="evidence" value="ECO:0007669"/>
    <property type="project" value="UniProtKB-ARBA"/>
</dbReference>
<sequence length="326" mass="35128">MEGPSSKLSVISVLILLAIISSDINSGSAAAANQLSTEFIRNSCQSTTYPRLCFSSLSIHANLIQNSTQLLASTALNVSLSSTRSTSTMMVRLSKSQGMSPQVIAAMKDCVEELSDSVEELRKSIGEMRKFKGSNFQLMINDIQTWVSAALTDETTCTDGFHGNAMNGNVKTIVRGRVVNVAQLTSNALALINRYASHQALNVSLSSAKLTSNMMVKISKKRHGMSPPVVAATKDCLEVLSDSVDELRDSIGEMRKLNSSNFQLIIGDIQTWVSAALTDETTCTDGLEGYSLEGKLKTIVRGRIVRVAKLTSNALALINRYASLHG</sequence>
<dbReference type="InterPro" id="IPR006501">
    <property type="entry name" value="Pectinesterase_inhib_dom"/>
</dbReference>
<dbReference type="InterPro" id="IPR035513">
    <property type="entry name" value="Invertase/methylesterase_inhib"/>
</dbReference>
<dbReference type="SUPFAM" id="SSF101148">
    <property type="entry name" value="Plant invertase/pectin methylesterase inhibitor"/>
    <property type="match status" value="2"/>
</dbReference>
<keyword evidence="1 3" id="KW-0732">Signal</keyword>
<gene>
    <name evidence="5" type="ORF">CJ030_MR6G019766</name>
</gene>
<accession>A0A6A1VDM1</accession>
<organism evidence="5 6">
    <name type="scientific">Morella rubra</name>
    <name type="common">Chinese bayberry</name>
    <dbReference type="NCBI Taxonomy" id="262757"/>
    <lineage>
        <taxon>Eukaryota</taxon>
        <taxon>Viridiplantae</taxon>
        <taxon>Streptophyta</taxon>
        <taxon>Embryophyta</taxon>
        <taxon>Tracheophyta</taxon>
        <taxon>Spermatophyta</taxon>
        <taxon>Magnoliopsida</taxon>
        <taxon>eudicotyledons</taxon>
        <taxon>Gunneridae</taxon>
        <taxon>Pentapetalae</taxon>
        <taxon>rosids</taxon>
        <taxon>fabids</taxon>
        <taxon>Fagales</taxon>
        <taxon>Myricaceae</taxon>
        <taxon>Morella</taxon>
    </lineage>
</organism>
<dbReference type="PANTHER" id="PTHR31080:SF117">
    <property type="entry name" value="PLANT INVERTASE_PECTIN METHYLESTERASE INHIBITOR SUPERFAMILY PROTEIN"/>
    <property type="match status" value="1"/>
</dbReference>
<dbReference type="Proteomes" id="UP000516437">
    <property type="component" value="Chromosome 6"/>
</dbReference>
<dbReference type="Gene3D" id="1.20.140.40">
    <property type="entry name" value="Invertase/pectin methylesterase inhibitor family protein"/>
    <property type="match status" value="2"/>
</dbReference>
<dbReference type="PANTHER" id="PTHR31080">
    <property type="entry name" value="PECTINESTERASE INHIBITOR-LIKE"/>
    <property type="match status" value="1"/>
</dbReference>
<dbReference type="NCBIfam" id="TIGR01614">
    <property type="entry name" value="PME_inhib"/>
    <property type="match status" value="2"/>
</dbReference>
<comment type="caution">
    <text evidence="5">The sequence shown here is derived from an EMBL/GenBank/DDBJ whole genome shotgun (WGS) entry which is preliminary data.</text>
</comment>
<name>A0A6A1VDM1_9ROSI</name>
<evidence type="ECO:0000313" key="6">
    <source>
        <dbReference type="Proteomes" id="UP000516437"/>
    </source>
</evidence>
<dbReference type="CDD" id="cd15798">
    <property type="entry name" value="PMEI-like_3"/>
    <property type="match status" value="2"/>
</dbReference>
<reference evidence="5 6" key="1">
    <citation type="journal article" date="2019" name="Plant Biotechnol. J.">
        <title>The red bayberry genome and genetic basis of sex determination.</title>
        <authorList>
            <person name="Jia H.M."/>
            <person name="Jia H.J."/>
            <person name="Cai Q.L."/>
            <person name="Wang Y."/>
            <person name="Zhao H.B."/>
            <person name="Yang W.F."/>
            <person name="Wang G.Y."/>
            <person name="Li Y.H."/>
            <person name="Zhan D.L."/>
            <person name="Shen Y.T."/>
            <person name="Niu Q.F."/>
            <person name="Chang L."/>
            <person name="Qiu J."/>
            <person name="Zhao L."/>
            <person name="Xie H.B."/>
            <person name="Fu W.Y."/>
            <person name="Jin J."/>
            <person name="Li X.W."/>
            <person name="Jiao Y."/>
            <person name="Zhou C.C."/>
            <person name="Tu T."/>
            <person name="Chai C.Y."/>
            <person name="Gao J.L."/>
            <person name="Fan L.J."/>
            <person name="van de Weg E."/>
            <person name="Wang J.Y."/>
            <person name="Gao Z.S."/>
        </authorList>
    </citation>
    <scope>NUCLEOTIDE SEQUENCE [LARGE SCALE GENOMIC DNA]</scope>
    <source>
        <tissue evidence="5">Leaves</tissue>
    </source>
</reference>
<evidence type="ECO:0000259" key="4">
    <source>
        <dbReference type="SMART" id="SM00856"/>
    </source>
</evidence>
<dbReference type="Pfam" id="PF04043">
    <property type="entry name" value="PMEI"/>
    <property type="match status" value="2"/>
</dbReference>
<feature type="signal peptide" evidence="3">
    <location>
        <begin position="1"/>
        <end position="29"/>
    </location>
</feature>
<comment type="similarity">
    <text evidence="2">Belongs to the PMEI family.</text>
</comment>
<dbReference type="AlphaFoldDB" id="A0A6A1VDM1"/>
<dbReference type="OrthoDB" id="1430376at2759"/>
<evidence type="ECO:0000256" key="3">
    <source>
        <dbReference type="SAM" id="SignalP"/>
    </source>
</evidence>
<evidence type="ECO:0000256" key="2">
    <source>
        <dbReference type="ARBA" id="ARBA00038471"/>
    </source>
</evidence>
<feature type="domain" description="Pectinesterase inhibitor" evidence="4">
    <location>
        <begin position="192"/>
        <end position="317"/>
    </location>
</feature>
<feature type="domain" description="Pectinesterase inhibitor" evidence="4">
    <location>
        <begin position="35"/>
        <end position="191"/>
    </location>
</feature>
<evidence type="ECO:0000256" key="1">
    <source>
        <dbReference type="ARBA" id="ARBA00022729"/>
    </source>
</evidence>
<dbReference type="EMBL" id="RXIC02000024">
    <property type="protein sequence ID" value="KAB1210843.1"/>
    <property type="molecule type" value="Genomic_DNA"/>
</dbReference>
<proteinExistence type="inferred from homology"/>